<dbReference type="NCBIfam" id="NF002460">
    <property type="entry name" value="PRK01658.1"/>
    <property type="match status" value="1"/>
</dbReference>
<evidence type="ECO:0000256" key="6">
    <source>
        <dbReference type="SAM" id="Phobius"/>
    </source>
</evidence>
<dbReference type="AlphaFoldDB" id="A0A1I4J0N9"/>
<dbReference type="STRING" id="1123291.SAMN04490355_101087"/>
<organism evidence="7 8">
    <name type="scientific">Pelosinus propionicus DSM 13327</name>
    <dbReference type="NCBI Taxonomy" id="1123291"/>
    <lineage>
        <taxon>Bacteria</taxon>
        <taxon>Bacillati</taxon>
        <taxon>Bacillota</taxon>
        <taxon>Negativicutes</taxon>
        <taxon>Selenomonadales</taxon>
        <taxon>Sporomusaceae</taxon>
        <taxon>Pelosinus</taxon>
    </lineage>
</organism>
<dbReference type="PANTHER" id="PTHR33931">
    <property type="entry name" value="HOLIN-LIKE PROTEIN CIDA-RELATED"/>
    <property type="match status" value="1"/>
</dbReference>
<comment type="subcellular location">
    <subcellularLocation>
        <location evidence="1">Cell membrane</location>
        <topology evidence="1">Multi-pass membrane protein</topology>
    </subcellularLocation>
</comment>
<accession>A0A1I4J0N9</accession>
<evidence type="ECO:0000256" key="4">
    <source>
        <dbReference type="ARBA" id="ARBA00022989"/>
    </source>
</evidence>
<dbReference type="OrthoDB" id="3176438at2"/>
<evidence type="ECO:0000313" key="7">
    <source>
        <dbReference type="EMBL" id="SFL60202.1"/>
    </source>
</evidence>
<feature type="transmembrane region" description="Helical" evidence="6">
    <location>
        <begin position="57"/>
        <end position="78"/>
    </location>
</feature>
<evidence type="ECO:0000256" key="2">
    <source>
        <dbReference type="ARBA" id="ARBA00022475"/>
    </source>
</evidence>
<gene>
    <name evidence="7" type="ORF">SAMN04490355_101087</name>
</gene>
<name>A0A1I4J0N9_9FIRM</name>
<keyword evidence="4 6" id="KW-1133">Transmembrane helix</keyword>
<keyword evidence="2" id="KW-1003">Cell membrane</keyword>
<feature type="transmembrane region" description="Helical" evidence="6">
    <location>
        <begin position="29"/>
        <end position="45"/>
    </location>
</feature>
<evidence type="ECO:0000256" key="1">
    <source>
        <dbReference type="ARBA" id="ARBA00004651"/>
    </source>
</evidence>
<protein>
    <submittedName>
        <fullName evidence="7">Holin-like protein</fullName>
    </submittedName>
</protein>
<dbReference type="PANTHER" id="PTHR33931:SF2">
    <property type="entry name" value="HOLIN-LIKE PROTEIN CIDA"/>
    <property type="match status" value="1"/>
</dbReference>
<evidence type="ECO:0000256" key="5">
    <source>
        <dbReference type="ARBA" id="ARBA00023136"/>
    </source>
</evidence>
<sequence>MYLLKCIAQIGGLLGIALLGNKLTQVFDLHFPGSILGILFIFLLLETKIISLKWVETGANLLIAELILFFIPSAVGVLQYKQLILTNGASFGFVIFLSTITVMVSTGLLAEFLNKIGKGR</sequence>
<dbReference type="Proteomes" id="UP000199520">
    <property type="component" value="Unassembled WGS sequence"/>
</dbReference>
<keyword evidence="3 6" id="KW-0812">Transmembrane</keyword>
<evidence type="ECO:0000313" key="8">
    <source>
        <dbReference type="Proteomes" id="UP000199520"/>
    </source>
</evidence>
<evidence type="ECO:0000256" key="3">
    <source>
        <dbReference type="ARBA" id="ARBA00022692"/>
    </source>
</evidence>
<dbReference type="Pfam" id="PF03788">
    <property type="entry name" value="LrgA"/>
    <property type="match status" value="1"/>
</dbReference>
<reference evidence="8" key="1">
    <citation type="submission" date="2016-10" db="EMBL/GenBank/DDBJ databases">
        <authorList>
            <person name="Varghese N."/>
            <person name="Submissions S."/>
        </authorList>
    </citation>
    <scope>NUCLEOTIDE SEQUENCE [LARGE SCALE GENOMIC DNA]</scope>
    <source>
        <strain evidence="8">DSM 13327</strain>
    </source>
</reference>
<dbReference type="InterPro" id="IPR005538">
    <property type="entry name" value="LrgA/CidA"/>
</dbReference>
<dbReference type="RefSeq" id="WP_090934507.1">
    <property type="nucleotide sequence ID" value="NZ_FOTS01000010.1"/>
</dbReference>
<keyword evidence="5 6" id="KW-0472">Membrane</keyword>
<feature type="transmembrane region" description="Helical" evidence="6">
    <location>
        <begin position="90"/>
        <end position="113"/>
    </location>
</feature>
<dbReference type="GO" id="GO:0005886">
    <property type="term" value="C:plasma membrane"/>
    <property type="evidence" value="ECO:0007669"/>
    <property type="project" value="UniProtKB-SubCell"/>
</dbReference>
<proteinExistence type="predicted"/>
<keyword evidence="8" id="KW-1185">Reference proteome</keyword>
<dbReference type="EMBL" id="FOTS01000010">
    <property type="protein sequence ID" value="SFL60202.1"/>
    <property type="molecule type" value="Genomic_DNA"/>
</dbReference>